<dbReference type="RefSeq" id="WP_102839365.1">
    <property type="nucleotide sequence ID" value="NZ_CP065720.1"/>
</dbReference>
<gene>
    <name evidence="1" type="ORF">I6G34_06615</name>
</gene>
<protein>
    <submittedName>
        <fullName evidence="1">Uncharacterized protein</fullName>
    </submittedName>
</protein>
<evidence type="ECO:0000313" key="2">
    <source>
        <dbReference type="Proteomes" id="UP000595058"/>
    </source>
</evidence>
<reference evidence="1 2" key="1">
    <citation type="submission" date="2020-12" db="EMBL/GenBank/DDBJ databases">
        <title>FDA dAtabase for Regulatory Grade micrObial Sequences (FDA-ARGOS): Supporting development and validation of Infectious Disease Dx tests.</title>
        <authorList>
            <person name="Sproer C."/>
            <person name="Gronow S."/>
            <person name="Severitt S."/>
            <person name="Schroder I."/>
            <person name="Tallon L."/>
            <person name="Sadzewicz L."/>
            <person name="Zhao X."/>
            <person name="Boylan J."/>
            <person name="Ott S."/>
            <person name="Bowen H."/>
            <person name="Vavikolanu K."/>
            <person name="Mehta A."/>
            <person name="Aluvathingal J."/>
            <person name="Nadendla S."/>
            <person name="Lowell S."/>
            <person name="Myers T."/>
            <person name="Yan Y."/>
            <person name="Sichtig H."/>
        </authorList>
    </citation>
    <scope>NUCLEOTIDE SEQUENCE [LARGE SCALE GENOMIC DNA]</scope>
    <source>
        <strain evidence="1 2">FDAARGOS_877</strain>
    </source>
</reference>
<sequence length="117" mass="13099">MNREPSAKDYRSSMQAAAKAYLLRHQDEHLADDERLYDRACRYLVQGLDVPAFMAPRLVHLAMTELSSRVGIDRGLGDETRLCLVLVRTGERAFIPTRYLPLRLQPPAALPAAAAAH</sequence>
<dbReference type="GeneID" id="75212964"/>
<keyword evidence="2" id="KW-1185">Reference proteome</keyword>
<accession>A0ABX6XY86</accession>
<organism evidence="1 2">
    <name type="scientific">Stutzerimonas frequens</name>
    <dbReference type="NCBI Taxonomy" id="2968969"/>
    <lineage>
        <taxon>Bacteria</taxon>
        <taxon>Pseudomonadati</taxon>
        <taxon>Pseudomonadota</taxon>
        <taxon>Gammaproteobacteria</taxon>
        <taxon>Pseudomonadales</taxon>
        <taxon>Pseudomonadaceae</taxon>
        <taxon>Stutzerimonas</taxon>
    </lineage>
</organism>
<proteinExistence type="predicted"/>
<dbReference type="Proteomes" id="UP000595058">
    <property type="component" value="Chromosome"/>
</dbReference>
<name>A0ABX6XY86_9GAMM</name>
<evidence type="ECO:0000313" key="1">
    <source>
        <dbReference type="EMBL" id="QPT19026.1"/>
    </source>
</evidence>
<dbReference type="EMBL" id="CP065720">
    <property type="protein sequence ID" value="QPT19026.1"/>
    <property type="molecule type" value="Genomic_DNA"/>
</dbReference>